<dbReference type="RefSeq" id="WP_389825907.1">
    <property type="nucleotide sequence ID" value="NZ_JBIAJP010000001.1"/>
</dbReference>
<organism evidence="1 2">
    <name type="scientific">Streptomyces tibetensis</name>
    <dbReference type="NCBI Taxonomy" id="2382123"/>
    <lineage>
        <taxon>Bacteria</taxon>
        <taxon>Bacillati</taxon>
        <taxon>Actinomycetota</taxon>
        <taxon>Actinomycetes</taxon>
        <taxon>Kitasatosporales</taxon>
        <taxon>Streptomycetaceae</taxon>
        <taxon>Streptomyces</taxon>
    </lineage>
</organism>
<dbReference type="Proteomes" id="UP001601422">
    <property type="component" value="Unassembled WGS sequence"/>
</dbReference>
<evidence type="ECO:0000313" key="1">
    <source>
        <dbReference type="EMBL" id="MFF0003095.1"/>
    </source>
</evidence>
<name>A0ABW6MQ08_9ACTN</name>
<keyword evidence="2" id="KW-1185">Reference proteome</keyword>
<sequence>MSAASAVCSGWEFQPVAVSYRPSLVSSSTLVALATTSVAPLAVTEALLPVTATRVTPS</sequence>
<proteinExistence type="predicted"/>
<reference evidence="1 2" key="1">
    <citation type="submission" date="2024-10" db="EMBL/GenBank/DDBJ databases">
        <title>The Natural Products Discovery Center: Release of the First 8490 Sequenced Strains for Exploring Actinobacteria Biosynthetic Diversity.</title>
        <authorList>
            <person name="Kalkreuter E."/>
            <person name="Kautsar S.A."/>
            <person name="Yang D."/>
            <person name="Bader C.D."/>
            <person name="Teijaro C.N."/>
            <person name="Fluegel L."/>
            <person name="Davis C.M."/>
            <person name="Simpson J.R."/>
            <person name="Lauterbach L."/>
            <person name="Steele A.D."/>
            <person name="Gui C."/>
            <person name="Meng S."/>
            <person name="Li G."/>
            <person name="Viehrig K."/>
            <person name="Ye F."/>
            <person name="Su P."/>
            <person name="Kiefer A.F."/>
            <person name="Nichols A."/>
            <person name="Cepeda A.J."/>
            <person name="Yan W."/>
            <person name="Fan B."/>
            <person name="Jiang Y."/>
            <person name="Adhikari A."/>
            <person name="Zheng C.-J."/>
            <person name="Schuster L."/>
            <person name="Cowan T.M."/>
            <person name="Smanski M.J."/>
            <person name="Chevrette M.G."/>
            <person name="De Carvalho L.P.S."/>
            <person name="Shen B."/>
        </authorList>
    </citation>
    <scope>NUCLEOTIDE SEQUENCE [LARGE SCALE GENOMIC DNA]</scope>
    <source>
        <strain evidence="1 2">NPDC005497</strain>
    </source>
</reference>
<comment type="caution">
    <text evidence="1">The sequence shown here is derived from an EMBL/GenBank/DDBJ whole genome shotgun (WGS) entry which is preliminary data.</text>
</comment>
<accession>A0ABW6MQ08</accession>
<protein>
    <submittedName>
        <fullName evidence="1">Uncharacterized protein</fullName>
    </submittedName>
</protein>
<dbReference type="EMBL" id="JBIAJP010000001">
    <property type="protein sequence ID" value="MFF0003095.1"/>
    <property type="molecule type" value="Genomic_DNA"/>
</dbReference>
<gene>
    <name evidence="1" type="ORF">ACFYQT_06515</name>
</gene>
<evidence type="ECO:0000313" key="2">
    <source>
        <dbReference type="Proteomes" id="UP001601422"/>
    </source>
</evidence>